<evidence type="ECO:0000313" key="8">
    <source>
        <dbReference type="Proteomes" id="UP000180280"/>
    </source>
</evidence>
<protein>
    <submittedName>
        <fullName evidence="5">DNA-binding response regulator</fullName>
    </submittedName>
</protein>
<evidence type="ECO:0000313" key="6">
    <source>
        <dbReference type="EMBL" id="OHX16291.1"/>
    </source>
</evidence>
<dbReference type="PROSITE" id="PS50110">
    <property type="entry name" value="RESPONSE_REGULATORY"/>
    <property type="match status" value="1"/>
</dbReference>
<evidence type="ECO:0000313" key="5">
    <source>
        <dbReference type="EMBL" id="OHX14295.1"/>
    </source>
</evidence>
<evidence type="ECO:0000313" key="7">
    <source>
        <dbReference type="Proteomes" id="UP000180088"/>
    </source>
</evidence>
<dbReference type="SMART" id="SM00448">
    <property type="entry name" value="REC"/>
    <property type="match status" value="1"/>
</dbReference>
<keyword evidence="1 5" id="KW-0238">DNA-binding</keyword>
<proteinExistence type="predicted"/>
<keyword evidence="8" id="KW-1185">Reference proteome</keyword>
<evidence type="ECO:0000256" key="2">
    <source>
        <dbReference type="PROSITE-ProRule" id="PRU00169"/>
    </source>
</evidence>
<evidence type="ECO:0000256" key="1">
    <source>
        <dbReference type="ARBA" id="ARBA00023125"/>
    </source>
</evidence>
<dbReference type="EMBL" id="MKCT01000083">
    <property type="protein sequence ID" value="OHX16291.1"/>
    <property type="molecule type" value="Genomic_DNA"/>
</dbReference>
<dbReference type="Proteomes" id="UP000180088">
    <property type="component" value="Unassembled WGS sequence"/>
</dbReference>
<dbReference type="Proteomes" id="UP000180280">
    <property type="component" value="Unassembled WGS sequence"/>
</dbReference>
<keyword evidence="2" id="KW-0597">Phosphoprotein</keyword>
<organism evidence="5 7">
    <name type="scientific">Chromobacterium sphagni</name>
    <dbReference type="NCBI Taxonomy" id="1903179"/>
    <lineage>
        <taxon>Bacteria</taxon>
        <taxon>Pseudomonadati</taxon>
        <taxon>Pseudomonadota</taxon>
        <taxon>Betaproteobacteria</taxon>
        <taxon>Neisseriales</taxon>
        <taxon>Chromobacteriaceae</taxon>
        <taxon>Chromobacterium</taxon>
    </lineage>
</organism>
<dbReference type="Gene3D" id="2.40.50.1020">
    <property type="entry name" value="LytTr DNA-binding domain"/>
    <property type="match status" value="1"/>
</dbReference>
<dbReference type="PANTHER" id="PTHR48111:SF69">
    <property type="entry name" value="RESPONSE REGULATOR RECEIVER"/>
    <property type="match status" value="1"/>
</dbReference>
<name>A0A1S1X4F8_9NEIS</name>
<dbReference type="PANTHER" id="PTHR48111">
    <property type="entry name" value="REGULATOR OF RPOS"/>
    <property type="match status" value="1"/>
</dbReference>
<accession>A0A1S1X4F8</accession>
<dbReference type="AlphaFoldDB" id="A0A1S1X4F8"/>
<dbReference type="GO" id="GO:0000976">
    <property type="term" value="F:transcription cis-regulatory region binding"/>
    <property type="evidence" value="ECO:0007669"/>
    <property type="project" value="TreeGrafter"/>
</dbReference>
<dbReference type="GO" id="GO:0006355">
    <property type="term" value="P:regulation of DNA-templated transcription"/>
    <property type="evidence" value="ECO:0007669"/>
    <property type="project" value="TreeGrafter"/>
</dbReference>
<dbReference type="SMART" id="SM00850">
    <property type="entry name" value="LytTR"/>
    <property type="match status" value="1"/>
</dbReference>
<feature type="domain" description="Response regulatory" evidence="3">
    <location>
        <begin position="5"/>
        <end position="117"/>
    </location>
</feature>
<dbReference type="InterPro" id="IPR011006">
    <property type="entry name" value="CheY-like_superfamily"/>
</dbReference>
<feature type="modified residue" description="4-aspartylphosphate" evidence="2">
    <location>
        <position position="57"/>
    </location>
</feature>
<dbReference type="Gene3D" id="3.40.50.2300">
    <property type="match status" value="1"/>
</dbReference>
<dbReference type="STRING" id="1903179.BI347_12865"/>
<sequence length="250" mass="28897">MTSLTALIADDERLMREQLRMALQRVWPELQVVAGARDGAEAVALARRHRPDLVFLDITMPVQSGIAAAVELNGEYPVVFVTAYDQYAVKAFEEGAIDYLLKPVDDDRLERTRQRWRQRQISLPAQWQATLQQLGRQLEKPDYLRWIRASVGNSLRMISTGEVLFFQSDEKYTRVQTAGCEALIRMTIKELLPRLDPDEFWQVHRATLVRVDAIEQVRRDDGQRGMLLQLRGHPQPLEVSRGYAHLFQRM</sequence>
<feature type="domain" description="HTH LytTR-type" evidence="4">
    <location>
        <begin position="147"/>
        <end position="250"/>
    </location>
</feature>
<dbReference type="InterPro" id="IPR039420">
    <property type="entry name" value="WalR-like"/>
</dbReference>
<evidence type="ECO:0000259" key="4">
    <source>
        <dbReference type="PROSITE" id="PS50930"/>
    </source>
</evidence>
<dbReference type="Pfam" id="PF00072">
    <property type="entry name" value="Response_reg"/>
    <property type="match status" value="1"/>
</dbReference>
<reference evidence="7 8" key="1">
    <citation type="submission" date="2016-09" db="EMBL/GenBank/DDBJ databases">
        <title>Chromobacterium muskegensis sp. nov., an insecticidal bacterium isolated from Sphagnum bogs.</title>
        <authorList>
            <person name="Sparks M.E."/>
            <person name="Blackburn M.B."/>
            <person name="Gundersen-Rindal D.E."/>
            <person name="Mitchell A."/>
            <person name="Farrar R."/>
            <person name="Kuhar D."/>
        </authorList>
    </citation>
    <scope>NUCLEOTIDE SEQUENCE [LARGE SCALE GENOMIC DNA]</scope>
    <source>
        <strain evidence="6 8">14B-1</strain>
        <strain evidence="5 7">37-2</strain>
    </source>
</reference>
<comment type="caution">
    <text evidence="5">The sequence shown here is derived from an EMBL/GenBank/DDBJ whole genome shotgun (WGS) entry which is preliminary data.</text>
</comment>
<dbReference type="Pfam" id="PF04397">
    <property type="entry name" value="LytTR"/>
    <property type="match status" value="1"/>
</dbReference>
<gene>
    <name evidence="6" type="ORF">BI344_12780</name>
    <name evidence="5" type="ORF">BI347_12865</name>
</gene>
<dbReference type="PROSITE" id="PS50930">
    <property type="entry name" value="HTH_LYTTR"/>
    <property type="match status" value="1"/>
</dbReference>
<dbReference type="GO" id="GO:0000156">
    <property type="term" value="F:phosphorelay response regulator activity"/>
    <property type="evidence" value="ECO:0007669"/>
    <property type="project" value="TreeGrafter"/>
</dbReference>
<evidence type="ECO:0000259" key="3">
    <source>
        <dbReference type="PROSITE" id="PS50110"/>
    </source>
</evidence>
<dbReference type="GO" id="GO:0005829">
    <property type="term" value="C:cytosol"/>
    <property type="evidence" value="ECO:0007669"/>
    <property type="project" value="TreeGrafter"/>
</dbReference>
<dbReference type="RefSeq" id="WP_071114826.1">
    <property type="nucleotide sequence ID" value="NZ_MKCS01000001.1"/>
</dbReference>
<dbReference type="GO" id="GO:0032993">
    <property type="term" value="C:protein-DNA complex"/>
    <property type="evidence" value="ECO:0007669"/>
    <property type="project" value="TreeGrafter"/>
</dbReference>
<dbReference type="SUPFAM" id="SSF52172">
    <property type="entry name" value="CheY-like"/>
    <property type="match status" value="1"/>
</dbReference>
<dbReference type="EMBL" id="MKCS01000001">
    <property type="protein sequence ID" value="OHX14295.1"/>
    <property type="molecule type" value="Genomic_DNA"/>
</dbReference>
<dbReference type="OrthoDB" id="8889669at2"/>
<dbReference type="InterPro" id="IPR007492">
    <property type="entry name" value="LytTR_DNA-bd_dom"/>
</dbReference>
<dbReference type="InterPro" id="IPR001789">
    <property type="entry name" value="Sig_transdc_resp-reg_receiver"/>
</dbReference>